<keyword evidence="10" id="KW-1185">Reference proteome</keyword>
<dbReference type="PROSITE" id="PS50048">
    <property type="entry name" value="ZN2_CY6_FUNGAL_2"/>
    <property type="match status" value="1"/>
</dbReference>
<dbReference type="SMART" id="SM00066">
    <property type="entry name" value="GAL4"/>
    <property type="match status" value="1"/>
</dbReference>
<gene>
    <name evidence="9" type="ORF">PV07_04087</name>
</gene>
<dbReference type="InterPro" id="IPR007219">
    <property type="entry name" value="XnlR_reg_dom"/>
</dbReference>
<keyword evidence="7" id="KW-0539">Nucleus</keyword>
<dbReference type="HOGENOM" id="CLU_263071_0_0_1"/>
<dbReference type="GO" id="GO:0000981">
    <property type="term" value="F:DNA-binding transcription factor activity, RNA polymerase II-specific"/>
    <property type="evidence" value="ECO:0007669"/>
    <property type="project" value="InterPro"/>
</dbReference>
<dbReference type="EMBL" id="KN847041">
    <property type="protein sequence ID" value="KIW32556.1"/>
    <property type="molecule type" value="Genomic_DNA"/>
</dbReference>
<evidence type="ECO:0000313" key="9">
    <source>
        <dbReference type="EMBL" id="KIW32556.1"/>
    </source>
</evidence>
<accession>A0A0D1ZWN9</accession>
<keyword evidence="3" id="KW-0862">Zinc</keyword>
<evidence type="ECO:0000256" key="6">
    <source>
        <dbReference type="ARBA" id="ARBA00023163"/>
    </source>
</evidence>
<dbReference type="Proteomes" id="UP000054466">
    <property type="component" value="Unassembled WGS sequence"/>
</dbReference>
<dbReference type="AlphaFoldDB" id="A0A0D1ZWN9"/>
<dbReference type="VEuPathDB" id="FungiDB:PV07_04087"/>
<dbReference type="GeneID" id="27343281"/>
<keyword evidence="6" id="KW-0804">Transcription</keyword>
<dbReference type="OrthoDB" id="2399539at2759"/>
<proteinExistence type="predicted"/>
<dbReference type="InterPro" id="IPR001138">
    <property type="entry name" value="Zn2Cys6_DnaBD"/>
</dbReference>
<dbReference type="SUPFAM" id="SSF57701">
    <property type="entry name" value="Zn2/Cys6 DNA-binding domain"/>
    <property type="match status" value="1"/>
</dbReference>
<dbReference type="CDD" id="cd00067">
    <property type="entry name" value="GAL4"/>
    <property type="match status" value="1"/>
</dbReference>
<dbReference type="PANTHER" id="PTHR47782:SF1">
    <property type="entry name" value="PYRIMIDINE PATHWAY REGULATORY PROTEIN 1"/>
    <property type="match status" value="1"/>
</dbReference>
<reference evidence="9 10" key="1">
    <citation type="submission" date="2015-01" db="EMBL/GenBank/DDBJ databases">
        <title>The Genome Sequence of Cladophialophora immunda CBS83496.</title>
        <authorList>
            <consortium name="The Broad Institute Genomics Platform"/>
            <person name="Cuomo C."/>
            <person name="de Hoog S."/>
            <person name="Gorbushina A."/>
            <person name="Stielow B."/>
            <person name="Teixiera M."/>
            <person name="Abouelleil A."/>
            <person name="Chapman S.B."/>
            <person name="Priest M."/>
            <person name="Young S.K."/>
            <person name="Wortman J."/>
            <person name="Nusbaum C."/>
            <person name="Birren B."/>
        </authorList>
    </citation>
    <scope>NUCLEOTIDE SEQUENCE [LARGE SCALE GENOMIC DNA]</scope>
    <source>
        <strain evidence="9 10">CBS 83496</strain>
    </source>
</reference>
<evidence type="ECO:0000259" key="8">
    <source>
        <dbReference type="PROSITE" id="PS50048"/>
    </source>
</evidence>
<evidence type="ECO:0000256" key="1">
    <source>
        <dbReference type="ARBA" id="ARBA00004123"/>
    </source>
</evidence>
<evidence type="ECO:0000256" key="2">
    <source>
        <dbReference type="ARBA" id="ARBA00022723"/>
    </source>
</evidence>
<dbReference type="GO" id="GO:0045944">
    <property type="term" value="P:positive regulation of transcription by RNA polymerase II"/>
    <property type="evidence" value="ECO:0007669"/>
    <property type="project" value="TreeGrafter"/>
</dbReference>
<dbReference type="Pfam" id="PF04082">
    <property type="entry name" value="Fungal_trans"/>
    <property type="match status" value="1"/>
</dbReference>
<dbReference type="InterPro" id="IPR036864">
    <property type="entry name" value="Zn2-C6_fun-type_DNA-bd_sf"/>
</dbReference>
<evidence type="ECO:0000256" key="5">
    <source>
        <dbReference type="ARBA" id="ARBA00023125"/>
    </source>
</evidence>
<evidence type="ECO:0000256" key="7">
    <source>
        <dbReference type="ARBA" id="ARBA00023242"/>
    </source>
</evidence>
<dbReference type="RefSeq" id="XP_016252772.1">
    <property type="nucleotide sequence ID" value="XM_016390870.1"/>
</dbReference>
<keyword evidence="5" id="KW-0238">DNA-binding</keyword>
<dbReference type="PANTHER" id="PTHR47782">
    <property type="entry name" value="ZN(II)2CYS6 TRANSCRIPTION FACTOR (EUROFUNG)-RELATED"/>
    <property type="match status" value="1"/>
</dbReference>
<dbReference type="GO" id="GO:0008270">
    <property type="term" value="F:zinc ion binding"/>
    <property type="evidence" value="ECO:0007669"/>
    <property type="project" value="InterPro"/>
</dbReference>
<dbReference type="Gene3D" id="4.10.240.10">
    <property type="entry name" value="Zn(2)-C6 fungal-type DNA-binding domain"/>
    <property type="match status" value="1"/>
</dbReference>
<dbReference type="GO" id="GO:0005634">
    <property type="term" value="C:nucleus"/>
    <property type="evidence" value="ECO:0007669"/>
    <property type="project" value="UniProtKB-SubCell"/>
</dbReference>
<dbReference type="InterPro" id="IPR052202">
    <property type="entry name" value="Yeast_MetPath_Reg"/>
</dbReference>
<evidence type="ECO:0000313" key="10">
    <source>
        <dbReference type="Proteomes" id="UP000054466"/>
    </source>
</evidence>
<feature type="domain" description="Zn(2)-C6 fungal-type" evidence="8">
    <location>
        <begin position="12"/>
        <end position="42"/>
    </location>
</feature>
<dbReference type="SMART" id="SM00906">
    <property type="entry name" value="Fungal_trans"/>
    <property type="match status" value="2"/>
</dbReference>
<evidence type="ECO:0000256" key="4">
    <source>
        <dbReference type="ARBA" id="ARBA00023015"/>
    </source>
</evidence>
<comment type="subcellular location">
    <subcellularLocation>
        <location evidence="1">Nucleus</location>
    </subcellularLocation>
</comment>
<name>A0A0D1ZWN9_9EURO</name>
<keyword evidence="2" id="KW-0479">Metal-binding</keyword>
<sequence>MPPRTRVRASFACARCYRGKKRCDNILPTCTSCKRAGVECMSIDRDTKGEVPRSVVKFLEETIAAFELQLGQADKPGDSSICVLRKCRNYQTPRTWCTPDSTKVAESGFDVIPPLHVDASPISVNVAKVATEYASRAVVDNFDRIPYRQILTSCAELPLSLSQSVSAEICRGDTQRSGLRDIPKSIAKVLFDKYVDKILPQYPYFLEGDLRWQFALVYDESAAAVPHEAYFVVAMVLAIVTLTCKTPNFSDVLSVAEPLHQDALRHDEFLKYATLRSMQCILLLQQFAALLPYTGNLWHLAGEAMRIAIELGLHKEPWDDLSLDLVSVDLRRRIFWATYAIERSLTVTSHRPFTLMDEHINTQYPSEYEDCCIRRDHIDTSGRRIKFQFLNVVRFRQIQSEICSVQYFNRPLGDLTYDQWQTEVEGRIEQLHQDILSMIETAPEWLLPCVWNNRVMLHRPCCRNPNPSKQSLRACFHAAFHMAKGCWSTAQTSYLTFTFHIVHNAFEAGTTMLYILKEKPTIARALFPNQEIVSNLTHLSAVFTLLSERWAAAAYAGDLFDNLKRTVLKTFLRPGQIVLTADDSANLKELDDIVLHKVIEDLYSMGQQRPRPTPAEVADSNTYSFTMCHEIFPAEEDRLQELYNFDIDIESSFSYPFPDASLDDINGDQSAVCAEILPIDLSRHHDYPATEFIWNDALYISALRSRLQELIQTQRQRAHEPSSLEQLTSLLSGECEPVAISGPGTGLITSPQLSNHLVVGDIVNAEKLDATLTFYGHTSVFVQMGQMSHQALHLAAFSTPGHGQSWSSRTSLLAGIPPLDTDLPPPSVATTLMTLFGHSINIFYPICRQEMLDELYVAASDGDSTASVTLSLILAISTHIIGKADRRMAAWSSTYFLKAMREWQWSNETCRSKTLRIAILTCIYILLNPAAGDVWRVLGLVSRLCLDLANIKVERQSQEEREENALLHRTAYCLECEISIAFGRPTQLPDRHNFVKYIQANTASEKVSSHIYKLNRLKAALLNKTLSDSGTQMTSENAESWRQYSQDQLKKWMDCWMADLNMTEIANAEATAQMPPVVNSWGKLLYHGGLLLMERSHPWTGTLQHGCNTAPGFIEACTDILAPQTDWIRRLVLGGQAQWDTEPAFSYFPITWPTVHSLLSAGLTLAISTQASRDPGDGHESLLRQCTKLLATLETDQDTLSYGFSRHLEAMMERKG</sequence>
<organism evidence="9 10">
    <name type="scientific">Cladophialophora immunda</name>
    <dbReference type="NCBI Taxonomy" id="569365"/>
    <lineage>
        <taxon>Eukaryota</taxon>
        <taxon>Fungi</taxon>
        <taxon>Dikarya</taxon>
        <taxon>Ascomycota</taxon>
        <taxon>Pezizomycotina</taxon>
        <taxon>Eurotiomycetes</taxon>
        <taxon>Chaetothyriomycetidae</taxon>
        <taxon>Chaetothyriales</taxon>
        <taxon>Herpotrichiellaceae</taxon>
        <taxon>Cladophialophora</taxon>
    </lineage>
</organism>
<dbReference type="CDD" id="cd12148">
    <property type="entry name" value="fungal_TF_MHR"/>
    <property type="match status" value="2"/>
</dbReference>
<dbReference type="Pfam" id="PF00172">
    <property type="entry name" value="Zn_clus"/>
    <property type="match status" value="1"/>
</dbReference>
<evidence type="ECO:0000256" key="3">
    <source>
        <dbReference type="ARBA" id="ARBA00022833"/>
    </source>
</evidence>
<dbReference type="GO" id="GO:0006351">
    <property type="term" value="P:DNA-templated transcription"/>
    <property type="evidence" value="ECO:0007669"/>
    <property type="project" value="InterPro"/>
</dbReference>
<dbReference type="GO" id="GO:0043565">
    <property type="term" value="F:sequence-specific DNA binding"/>
    <property type="evidence" value="ECO:0007669"/>
    <property type="project" value="TreeGrafter"/>
</dbReference>
<protein>
    <recommendedName>
        <fullName evidence="8">Zn(2)-C6 fungal-type domain-containing protein</fullName>
    </recommendedName>
</protein>
<keyword evidence="4" id="KW-0805">Transcription regulation</keyword>